<evidence type="ECO:0000313" key="4">
    <source>
        <dbReference type="EMBL" id="MFC6712437.1"/>
    </source>
</evidence>
<dbReference type="InterPro" id="IPR025827">
    <property type="entry name" value="Zn_ribbon_recom_dom"/>
</dbReference>
<protein>
    <submittedName>
        <fullName evidence="4">Recombinase family protein</fullName>
    </submittedName>
</protein>
<dbReference type="Proteomes" id="UP001596356">
    <property type="component" value="Unassembled WGS sequence"/>
</dbReference>
<evidence type="ECO:0000313" key="5">
    <source>
        <dbReference type="Proteomes" id="UP001596356"/>
    </source>
</evidence>
<evidence type="ECO:0000259" key="3">
    <source>
        <dbReference type="PROSITE" id="PS51737"/>
    </source>
</evidence>
<dbReference type="PANTHER" id="PTHR30461">
    <property type="entry name" value="DNA-INVERTASE FROM LAMBDOID PROPHAGE"/>
    <property type="match status" value="1"/>
</dbReference>
<reference evidence="5" key="1">
    <citation type="journal article" date="2019" name="Int. J. Syst. Evol. Microbiol.">
        <title>The Global Catalogue of Microorganisms (GCM) 10K type strain sequencing project: providing services to taxonomists for standard genome sequencing and annotation.</title>
        <authorList>
            <consortium name="The Broad Institute Genomics Platform"/>
            <consortium name="The Broad Institute Genome Sequencing Center for Infectious Disease"/>
            <person name="Wu L."/>
            <person name="Ma J."/>
        </authorList>
    </citation>
    <scope>NUCLEOTIDE SEQUENCE [LARGE SCALE GENOMIC DNA]</scope>
    <source>
        <strain evidence="5">NBRC 106593</strain>
    </source>
</reference>
<proteinExistence type="predicted"/>
<gene>
    <name evidence="4" type="ORF">ACFQBT_00630</name>
</gene>
<dbReference type="InterPro" id="IPR038109">
    <property type="entry name" value="DNA_bind_recomb_sf"/>
</dbReference>
<dbReference type="Pfam" id="PF13408">
    <property type="entry name" value="Zn_ribbon_recom"/>
    <property type="match status" value="1"/>
</dbReference>
<dbReference type="PROSITE" id="PS51737">
    <property type="entry name" value="RECOMBINASE_DNA_BIND"/>
    <property type="match status" value="1"/>
</dbReference>
<dbReference type="EMBL" id="JBHSWJ010000002">
    <property type="protein sequence ID" value="MFC6712437.1"/>
    <property type="molecule type" value="Genomic_DNA"/>
</dbReference>
<keyword evidence="5" id="KW-1185">Reference proteome</keyword>
<accession>A0ABW2ANG3</accession>
<dbReference type="RefSeq" id="WP_377819903.1">
    <property type="nucleotide sequence ID" value="NZ_JBHSWJ010000002.1"/>
</dbReference>
<dbReference type="Gene3D" id="3.90.1750.20">
    <property type="entry name" value="Putative Large Serine Recombinase, Chain B, Domain 2"/>
    <property type="match status" value="1"/>
</dbReference>
<dbReference type="InterPro" id="IPR011109">
    <property type="entry name" value="DNA_bind_recombinase_dom"/>
</dbReference>
<sequence length="454" mass="48289">MASGPPPFGLRRRADGKLEHDPATYEAARAIADMALDGNTPKAIAAELNRRGIRPTRAEEWRAGSVRQLLLSPGFAGLSSLRERTAKGGWRAIAEVYLDAEGNSVSVGDGVITEAERERIRASIASRARATPTGKRGVRQPSGTSSLLRGLAVCAHCGSAASIVGKASGADPSQRSYACLNRRTGGSCEGSSAVSGLVDEAVTSTFLRRLSLLDPEHSEGDAELLAAIAQRWITTNNPEADAERQRLAESLQAREAAVENLLDLAESGALSGDRLRHRIERAEAARDLAARALSELPTPDADLAPLLDLAQSRDAWDALDLAERRRLLALGLSRVELLRAPVRGSRFRGGDRVRLVWHSGRAEPGGVPSERPSRLPTGDEVTALRALIADGDRGALVERVVELLADGVRATALGPALGADLGYGRSWADSIRRRASVAVSPESARSTFQDRVGQ</sequence>
<organism evidence="4 5">
    <name type="scientific">Branchiibius cervicis</name>
    <dbReference type="NCBI Taxonomy" id="908252"/>
    <lineage>
        <taxon>Bacteria</taxon>
        <taxon>Bacillati</taxon>
        <taxon>Actinomycetota</taxon>
        <taxon>Actinomycetes</taxon>
        <taxon>Micrococcales</taxon>
        <taxon>Dermacoccaceae</taxon>
        <taxon>Branchiibius</taxon>
    </lineage>
</organism>
<keyword evidence="2" id="KW-0233">DNA recombination</keyword>
<name>A0ABW2ANG3_9MICO</name>
<dbReference type="PANTHER" id="PTHR30461:SF2">
    <property type="entry name" value="SERINE RECOMBINASE PINE-RELATED"/>
    <property type="match status" value="1"/>
</dbReference>
<comment type="caution">
    <text evidence="4">The sequence shown here is derived from an EMBL/GenBank/DDBJ whole genome shotgun (WGS) entry which is preliminary data.</text>
</comment>
<feature type="domain" description="Recombinase" evidence="3">
    <location>
        <begin position="7"/>
        <end position="130"/>
    </location>
</feature>
<evidence type="ECO:0000256" key="1">
    <source>
        <dbReference type="ARBA" id="ARBA00023125"/>
    </source>
</evidence>
<dbReference type="InterPro" id="IPR050639">
    <property type="entry name" value="SSR_resolvase"/>
</dbReference>
<keyword evidence="1" id="KW-0238">DNA-binding</keyword>
<dbReference type="Pfam" id="PF07508">
    <property type="entry name" value="Recombinase"/>
    <property type="match status" value="1"/>
</dbReference>
<evidence type="ECO:0000256" key="2">
    <source>
        <dbReference type="ARBA" id="ARBA00023172"/>
    </source>
</evidence>